<dbReference type="EMBL" id="MU006703">
    <property type="protein sequence ID" value="KAF2632387.1"/>
    <property type="molecule type" value="Genomic_DNA"/>
</dbReference>
<accession>A0ACB6SEH9</accession>
<sequence length="271" mass="30664">MSGQRLYSGTPPYGSSGRSQINFRFGLQMDLTILWPRSASAYTAASVTSNMKRCEEMGRFGLVFEKPKGMPEQAPVTLHKTAERLHAVDWQHQGLRSANILFFEDPWICKIDYATPFVSGFHYFHPATRDDMTQRPSDDLAADLYRHPFAQDFCNQHFKKSHGIYTLGIILLEIAVWEPIDRLLGIDFGEVRPKDAYLVRDRLVNREPRFLEQVRSHQGRAIENVIAICPLGLEGSGLSKDFDESSEEGEAMLQRAFGEQVVAKLAGIRGL</sequence>
<reference evidence="1" key="1">
    <citation type="journal article" date="2020" name="Stud. Mycol.">
        <title>101 Dothideomycetes genomes: a test case for predicting lifestyles and emergence of pathogens.</title>
        <authorList>
            <person name="Haridas S."/>
            <person name="Albert R."/>
            <person name="Binder M."/>
            <person name="Bloem J."/>
            <person name="Labutti K."/>
            <person name="Salamov A."/>
            <person name="Andreopoulos B."/>
            <person name="Baker S."/>
            <person name="Barry K."/>
            <person name="Bills G."/>
            <person name="Bluhm B."/>
            <person name="Cannon C."/>
            <person name="Castanera R."/>
            <person name="Culley D."/>
            <person name="Daum C."/>
            <person name="Ezra D."/>
            <person name="Gonzalez J."/>
            <person name="Henrissat B."/>
            <person name="Kuo A."/>
            <person name="Liang C."/>
            <person name="Lipzen A."/>
            <person name="Lutzoni F."/>
            <person name="Magnuson J."/>
            <person name="Mondo S."/>
            <person name="Nolan M."/>
            <person name="Ohm R."/>
            <person name="Pangilinan J."/>
            <person name="Park H.-J."/>
            <person name="Ramirez L."/>
            <person name="Alfaro M."/>
            <person name="Sun H."/>
            <person name="Tritt A."/>
            <person name="Yoshinaga Y."/>
            <person name="Zwiers L.-H."/>
            <person name="Turgeon B."/>
            <person name="Goodwin S."/>
            <person name="Spatafora J."/>
            <person name="Crous P."/>
            <person name="Grigoriev I."/>
        </authorList>
    </citation>
    <scope>NUCLEOTIDE SEQUENCE</scope>
    <source>
        <strain evidence="1">CBS 525.71</strain>
    </source>
</reference>
<dbReference type="Proteomes" id="UP000799754">
    <property type="component" value="Unassembled WGS sequence"/>
</dbReference>
<protein>
    <submittedName>
        <fullName evidence="1">Uncharacterized protein</fullName>
    </submittedName>
</protein>
<organism evidence="1 2">
    <name type="scientific">Macroventuria anomochaeta</name>
    <dbReference type="NCBI Taxonomy" id="301207"/>
    <lineage>
        <taxon>Eukaryota</taxon>
        <taxon>Fungi</taxon>
        <taxon>Dikarya</taxon>
        <taxon>Ascomycota</taxon>
        <taxon>Pezizomycotina</taxon>
        <taxon>Dothideomycetes</taxon>
        <taxon>Pleosporomycetidae</taxon>
        <taxon>Pleosporales</taxon>
        <taxon>Pleosporineae</taxon>
        <taxon>Didymellaceae</taxon>
        <taxon>Macroventuria</taxon>
    </lineage>
</organism>
<gene>
    <name evidence="1" type="ORF">BU25DRAFT_475931</name>
</gene>
<evidence type="ECO:0000313" key="1">
    <source>
        <dbReference type="EMBL" id="KAF2632387.1"/>
    </source>
</evidence>
<name>A0ACB6SEH9_9PLEO</name>
<keyword evidence="2" id="KW-1185">Reference proteome</keyword>
<evidence type="ECO:0000313" key="2">
    <source>
        <dbReference type="Proteomes" id="UP000799754"/>
    </source>
</evidence>
<comment type="caution">
    <text evidence="1">The sequence shown here is derived from an EMBL/GenBank/DDBJ whole genome shotgun (WGS) entry which is preliminary data.</text>
</comment>
<proteinExistence type="predicted"/>